<evidence type="ECO:0000256" key="3">
    <source>
        <dbReference type="ARBA" id="ARBA00022679"/>
    </source>
</evidence>
<evidence type="ECO:0000256" key="4">
    <source>
        <dbReference type="ARBA" id="ARBA00022741"/>
    </source>
</evidence>
<dbReference type="PROSITE" id="PS50011">
    <property type="entry name" value="PROTEIN_KINASE_DOM"/>
    <property type="match status" value="1"/>
</dbReference>
<evidence type="ECO:0000313" key="11">
    <source>
        <dbReference type="Proteomes" id="UP000001058"/>
    </source>
</evidence>
<keyword evidence="4" id="KW-0547">Nucleotide-binding</keyword>
<dbReference type="eggNOG" id="KOG0589">
    <property type="taxonomic scope" value="Eukaryota"/>
</dbReference>
<dbReference type="EC" id="2.7.11.1" evidence="1"/>
<dbReference type="OrthoDB" id="248923at2759"/>
<name>D8TMZ3_VOLCA</name>
<dbReference type="PANTHER" id="PTHR44899">
    <property type="entry name" value="CAMK FAMILY PROTEIN KINASE"/>
    <property type="match status" value="1"/>
</dbReference>
<dbReference type="InterPro" id="IPR000719">
    <property type="entry name" value="Prot_kinase_dom"/>
</dbReference>
<dbReference type="PANTHER" id="PTHR44899:SF3">
    <property type="entry name" value="SERINE_THREONINE-PROTEIN KINASE NEK1"/>
    <property type="match status" value="1"/>
</dbReference>
<proteinExistence type="predicted"/>
<dbReference type="Gene3D" id="1.10.510.10">
    <property type="entry name" value="Transferase(Phosphotransferase) domain 1"/>
    <property type="match status" value="1"/>
</dbReference>
<evidence type="ECO:0000313" key="10">
    <source>
        <dbReference type="EMBL" id="EFJ51338.1"/>
    </source>
</evidence>
<evidence type="ECO:0000256" key="1">
    <source>
        <dbReference type="ARBA" id="ARBA00012513"/>
    </source>
</evidence>
<accession>D8TMZ3</accession>
<dbReference type="SMART" id="SM00220">
    <property type="entry name" value="S_TKc"/>
    <property type="match status" value="1"/>
</dbReference>
<organism evidence="11">
    <name type="scientific">Volvox carteri f. nagariensis</name>
    <dbReference type="NCBI Taxonomy" id="3068"/>
    <lineage>
        <taxon>Eukaryota</taxon>
        <taxon>Viridiplantae</taxon>
        <taxon>Chlorophyta</taxon>
        <taxon>core chlorophytes</taxon>
        <taxon>Chlorophyceae</taxon>
        <taxon>CS clade</taxon>
        <taxon>Chlamydomonadales</taxon>
        <taxon>Volvocaceae</taxon>
        <taxon>Volvox</taxon>
    </lineage>
</organism>
<comment type="catalytic activity">
    <reaction evidence="8">
        <text>L-seryl-[protein] + ATP = O-phospho-L-seryl-[protein] + ADP + H(+)</text>
        <dbReference type="Rhea" id="RHEA:17989"/>
        <dbReference type="Rhea" id="RHEA-COMP:9863"/>
        <dbReference type="Rhea" id="RHEA-COMP:11604"/>
        <dbReference type="ChEBI" id="CHEBI:15378"/>
        <dbReference type="ChEBI" id="CHEBI:29999"/>
        <dbReference type="ChEBI" id="CHEBI:30616"/>
        <dbReference type="ChEBI" id="CHEBI:83421"/>
        <dbReference type="ChEBI" id="CHEBI:456216"/>
        <dbReference type="EC" id="2.7.11.1"/>
    </reaction>
</comment>
<dbReference type="Proteomes" id="UP000001058">
    <property type="component" value="Unassembled WGS sequence"/>
</dbReference>
<evidence type="ECO:0000256" key="6">
    <source>
        <dbReference type="ARBA" id="ARBA00022840"/>
    </source>
</evidence>
<dbReference type="InParanoid" id="D8TMZ3"/>
<dbReference type="STRING" id="3068.D8TMZ3"/>
<comment type="catalytic activity">
    <reaction evidence="7">
        <text>L-threonyl-[protein] + ATP = O-phospho-L-threonyl-[protein] + ADP + H(+)</text>
        <dbReference type="Rhea" id="RHEA:46608"/>
        <dbReference type="Rhea" id="RHEA-COMP:11060"/>
        <dbReference type="Rhea" id="RHEA-COMP:11605"/>
        <dbReference type="ChEBI" id="CHEBI:15378"/>
        <dbReference type="ChEBI" id="CHEBI:30013"/>
        <dbReference type="ChEBI" id="CHEBI:30616"/>
        <dbReference type="ChEBI" id="CHEBI:61977"/>
        <dbReference type="ChEBI" id="CHEBI:456216"/>
        <dbReference type="EC" id="2.7.11.1"/>
    </reaction>
</comment>
<keyword evidence="6" id="KW-0067">ATP-binding</keyword>
<feature type="non-terminal residue" evidence="10">
    <location>
        <position position="1"/>
    </location>
</feature>
<keyword evidence="2" id="KW-0723">Serine/threonine-protein kinase</keyword>
<keyword evidence="11" id="KW-1185">Reference proteome</keyword>
<dbReference type="GO" id="GO:0005524">
    <property type="term" value="F:ATP binding"/>
    <property type="evidence" value="ECO:0007669"/>
    <property type="project" value="UniProtKB-KW"/>
</dbReference>
<reference evidence="10 11" key="1">
    <citation type="journal article" date="2010" name="Science">
        <title>Genomic analysis of organismal complexity in the multicellular green alga Volvox carteri.</title>
        <authorList>
            <person name="Prochnik S.E."/>
            <person name="Umen J."/>
            <person name="Nedelcu A.M."/>
            <person name="Hallmann A."/>
            <person name="Miller S.M."/>
            <person name="Nishii I."/>
            <person name="Ferris P."/>
            <person name="Kuo A."/>
            <person name="Mitros T."/>
            <person name="Fritz-Laylin L.K."/>
            <person name="Hellsten U."/>
            <person name="Chapman J."/>
            <person name="Simakov O."/>
            <person name="Rensing S.A."/>
            <person name="Terry A."/>
            <person name="Pangilinan J."/>
            <person name="Kapitonov V."/>
            <person name="Jurka J."/>
            <person name="Salamov A."/>
            <person name="Shapiro H."/>
            <person name="Schmutz J."/>
            <person name="Grimwood J."/>
            <person name="Lindquist E."/>
            <person name="Lucas S."/>
            <person name="Grigoriev I.V."/>
            <person name="Schmitt R."/>
            <person name="Kirk D."/>
            <person name="Rokhsar D.S."/>
        </authorList>
    </citation>
    <scope>NUCLEOTIDE SEQUENCE [LARGE SCALE GENOMIC DNA]</scope>
    <source>
        <strain evidence="11">f. Nagariensis / Eve</strain>
    </source>
</reference>
<feature type="domain" description="Protein kinase" evidence="9">
    <location>
        <begin position="1"/>
        <end position="193"/>
    </location>
</feature>
<evidence type="ECO:0000256" key="5">
    <source>
        <dbReference type="ARBA" id="ARBA00022777"/>
    </source>
</evidence>
<evidence type="ECO:0000256" key="2">
    <source>
        <dbReference type="ARBA" id="ARBA00022527"/>
    </source>
</evidence>
<dbReference type="InterPro" id="IPR008271">
    <property type="entry name" value="Ser/Thr_kinase_AS"/>
</dbReference>
<keyword evidence="5" id="KW-0418">Kinase</keyword>
<feature type="non-terminal residue" evidence="10">
    <location>
        <position position="193"/>
    </location>
</feature>
<dbReference type="SUPFAM" id="SSF56112">
    <property type="entry name" value="Protein kinase-like (PK-like)"/>
    <property type="match status" value="1"/>
</dbReference>
<dbReference type="GO" id="GO:0004674">
    <property type="term" value="F:protein serine/threonine kinase activity"/>
    <property type="evidence" value="ECO:0007669"/>
    <property type="project" value="UniProtKB-KW"/>
</dbReference>
<keyword evidence="3" id="KW-0808">Transferase</keyword>
<gene>
    <name evidence="10" type="ORF">VOLCADRAFT_34315</name>
</gene>
<dbReference type="EMBL" id="GL378328">
    <property type="protein sequence ID" value="EFJ51338.1"/>
    <property type="molecule type" value="Genomic_DNA"/>
</dbReference>
<dbReference type="InterPro" id="IPR011009">
    <property type="entry name" value="Kinase-like_dom_sf"/>
</dbReference>
<dbReference type="PROSITE" id="PS00108">
    <property type="entry name" value="PROTEIN_KINASE_ST"/>
    <property type="match status" value="1"/>
</dbReference>
<dbReference type="InterPro" id="IPR051131">
    <property type="entry name" value="NEK_Ser/Thr_kinase_NIMA"/>
</dbReference>
<evidence type="ECO:0000256" key="7">
    <source>
        <dbReference type="ARBA" id="ARBA00047899"/>
    </source>
</evidence>
<evidence type="ECO:0000256" key="8">
    <source>
        <dbReference type="ARBA" id="ARBA00048679"/>
    </source>
</evidence>
<dbReference type="KEGG" id="vcn:VOLCADRAFT_34315"/>
<sequence>GHLCIVTEYCDAGDLYQLLRARKTALPEPQLLDLFAQVLLAIQHVHSKNILHRDLKTQNIFLTSGGSIRLGDFGISRPLNGTMDLASTIIGTPYYMSPEVMSSMPYDFKSDMWSMGCVLYEMMSLKHAFDATDMSSLVMKILRGEHLPIPQASCGDSCLLHFAQELKDLVRQLLCKNPKMRPSPEQILKMPLL</sequence>
<dbReference type="AlphaFoldDB" id="D8TMZ3"/>
<dbReference type="GeneID" id="9620566"/>
<dbReference type="RefSeq" id="XP_002947805.1">
    <property type="nucleotide sequence ID" value="XM_002947759.1"/>
</dbReference>
<dbReference type="Pfam" id="PF00069">
    <property type="entry name" value="Pkinase"/>
    <property type="match status" value="1"/>
</dbReference>
<evidence type="ECO:0000259" key="9">
    <source>
        <dbReference type="PROSITE" id="PS50011"/>
    </source>
</evidence>
<protein>
    <recommendedName>
        <fullName evidence="1">non-specific serine/threonine protein kinase</fullName>
        <ecNumber evidence="1">2.7.11.1</ecNumber>
    </recommendedName>
</protein>